<gene>
    <name evidence="3" type="ORF">PSON_ATCC_30995.1.T1960012</name>
</gene>
<evidence type="ECO:0000256" key="1">
    <source>
        <dbReference type="PROSITE-ProRule" id="PRU00283"/>
    </source>
</evidence>
<keyword evidence="1" id="KW-0067">ATP-binding</keyword>
<dbReference type="SMART" id="SM00129">
    <property type="entry name" value="KISc"/>
    <property type="match status" value="1"/>
</dbReference>
<dbReference type="PANTHER" id="PTHR24115:SF802">
    <property type="entry name" value="KINESIN-LIKE PROTEIN UNC-104"/>
    <property type="match status" value="1"/>
</dbReference>
<keyword evidence="4" id="KW-1185">Reference proteome</keyword>
<dbReference type="GO" id="GO:0047496">
    <property type="term" value="P:vesicle transport along microtubule"/>
    <property type="evidence" value="ECO:0007669"/>
    <property type="project" value="TreeGrafter"/>
</dbReference>
<evidence type="ECO:0000313" key="4">
    <source>
        <dbReference type="Proteomes" id="UP000692954"/>
    </source>
</evidence>
<evidence type="ECO:0000259" key="2">
    <source>
        <dbReference type="PROSITE" id="PS50067"/>
    </source>
</evidence>
<comment type="caution">
    <text evidence="3">The sequence shown here is derived from an EMBL/GenBank/DDBJ whole genome shotgun (WGS) entry which is preliminary data.</text>
</comment>
<dbReference type="GO" id="GO:0008017">
    <property type="term" value="F:microtubule binding"/>
    <property type="evidence" value="ECO:0007669"/>
    <property type="project" value="InterPro"/>
</dbReference>
<dbReference type="OrthoDB" id="3176171at2759"/>
<protein>
    <recommendedName>
        <fullName evidence="2">Kinesin motor domain-containing protein</fullName>
    </recommendedName>
</protein>
<dbReference type="PANTHER" id="PTHR24115">
    <property type="entry name" value="KINESIN-RELATED"/>
    <property type="match status" value="1"/>
</dbReference>
<accession>A0A8S1RKR0</accession>
<proteinExistence type="inferred from homology"/>
<dbReference type="PROSITE" id="PS50067">
    <property type="entry name" value="KINESIN_MOTOR_2"/>
    <property type="match status" value="1"/>
</dbReference>
<dbReference type="EMBL" id="CAJJDN010000196">
    <property type="protein sequence ID" value="CAD8128766.1"/>
    <property type="molecule type" value="Genomic_DNA"/>
</dbReference>
<keyword evidence="1" id="KW-0547">Nucleotide-binding</keyword>
<evidence type="ECO:0000313" key="3">
    <source>
        <dbReference type="EMBL" id="CAD8128766.1"/>
    </source>
</evidence>
<dbReference type="InterPro" id="IPR027640">
    <property type="entry name" value="Kinesin-like_fam"/>
</dbReference>
<dbReference type="GO" id="GO:0005871">
    <property type="term" value="C:kinesin complex"/>
    <property type="evidence" value="ECO:0007669"/>
    <property type="project" value="TreeGrafter"/>
</dbReference>
<dbReference type="Pfam" id="PF00225">
    <property type="entry name" value="Kinesin"/>
    <property type="match status" value="1"/>
</dbReference>
<dbReference type="GO" id="GO:0005874">
    <property type="term" value="C:microtubule"/>
    <property type="evidence" value="ECO:0007669"/>
    <property type="project" value="TreeGrafter"/>
</dbReference>
<comment type="similarity">
    <text evidence="1">Belongs to the TRAFAC class myosin-kinesin ATPase superfamily. Kinesin family.</text>
</comment>
<name>A0A8S1RKR0_9CILI</name>
<dbReference type="InterPro" id="IPR001752">
    <property type="entry name" value="Kinesin_motor_dom"/>
</dbReference>
<dbReference type="AlphaFoldDB" id="A0A8S1RKR0"/>
<dbReference type="GO" id="GO:0003777">
    <property type="term" value="F:microtubule motor activity"/>
    <property type="evidence" value="ECO:0007669"/>
    <property type="project" value="InterPro"/>
</dbReference>
<feature type="domain" description="Kinesin motor" evidence="2">
    <location>
        <begin position="2"/>
        <end position="342"/>
    </location>
</feature>
<feature type="binding site" evidence="1">
    <location>
        <begin position="101"/>
        <end position="108"/>
    </location>
    <ligand>
        <name>ATP</name>
        <dbReference type="ChEBI" id="CHEBI:30616"/>
    </ligand>
</feature>
<reference evidence="3" key="1">
    <citation type="submission" date="2021-01" db="EMBL/GenBank/DDBJ databases">
        <authorList>
            <consortium name="Genoscope - CEA"/>
            <person name="William W."/>
        </authorList>
    </citation>
    <scope>NUCLEOTIDE SEQUENCE</scope>
</reference>
<organism evidence="3 4">
    <name type="scientific">Paramecium sonneborni</name>
    <dbReference type="NCBI Taxonomy" id="65129"/>
    <lineage>
        <taxon>Eukaryota</taxon>
        <taxon>Sar</taxon>
        <taxon>Alveolata</taxon>
        <taxon>Ciliophora</taxon>
        <taxon>Intramacronucleata</taxon>
        <taxon>Oligohymenophorea</taxon>
        <taxon>Peniculida</taxon>
        <taxon>Parameciidae</taxon>
        <taxon>Paramecium</taxon>
    </lineage>
</organism>
<dbReference type="GO" id="GO:0016887">
    <property type="term" value="F:ATP hydrolysis activity"/>
    <property type="evidence" value="ECO:0007669"/>
    <property type="project" value="TreeGrafter"/>
</dbReference>
<keyword evidence="1" id="KW-0505">Motor protein</keyword>
<dbReference type="GO" id="GO:0005524">
    <property type="term" value="F:ATP binding"/>
    <property type="evidence" value="ECO:0007669"/>
    <property type="project" value="UniProtKB-UniRule"/>
</dbReference>
<sequence length="511" mass="60218">MSVKIATRVRPFNKFEIQQNLPLCIAMDGNRTILFDNNQQKEFEFDYSFWSHDKFEIDEKGYHKPLPNSRYLDQKMIFNTISQDPLNQPFQGQNCCILAFGQQGSGKSYTLLGTNDNQGLIYNFVKEVINQISQNQIIKTKYEVYISMLFIYNESVYDQLSQTDFKKLKVRENALKGVQVENLIKEQVDSIENFELNMKKGVNCIQKFQTMLSIRLSLLHQIFQIEIKETKIVDDQFIEKFNKVNLVDLAWCEKFYQINNSKSQIAKSLSTLGEIICKLIIQSQQQDKKIFTPYRNSQLTRILQETLKQKSKIILIITISPALNNFEQTLCNLRFANQFMKVKNNIICNTNLTENNQFQDLKQESILIQKLNLKVQTNQQQIESTQDYGLHSNILFNEKFYKSKEIQNTNDIQDQEILQHKDEIIGLKLFPLKESCDQIYINNQQINNKQKYLIMIGSLLQSQQLRQYNILEYKIQNRIKIPLLNKMIQEKFVKIIKSVKQQIIIRSLNKR</sequence>
<dbReference type="Proteomes" id="UP000692954">
    <property type="component" value="Unassembled WGS sequence"/>
</dbReference>